<feature type="signal peptide" evidence="2">
    <location>
        <begin position="1"/>
        <end position="44"/>
    </location>
</feature>
<keyword evidence="4" id="KW-1185">Reference proteome</keyword>
<dbReference type="Proteomes" id="UP001278500">
    <property type="component" value="Unassembled WGS sequence"/>
</dbReference>
<reference evidence="3" key="1">
    <citation type="journal article" date="2023" name="Mol. Phylogenet. Evol.">
        <title>Genome-scale phylogeny and comparative genomics of the fungal order Sordariales.</title>
        <authorList>
            <person name="Hensen N."/>
            <person name="Bonometti L."/>
            <person name="Westerberg I."/>
            <person name="Brannstrom I.O."/>
            <person name="Guillou S."/>
            <person name="Cros-Aarteil S."/>
            <person name="Calhoun S."/>
            <person name="Haridas S."/>
            <person name="Kuo A."/>
            <person name="Mondo S."/>
            <person name="Pangilinan J."/>
            <person name="Riley R."/>
            <person name="LaButti K."/>
            <person name="Andreopoulos B."/>
            <person name="Lipzen A."/>
            <person name="Chen C."/>
            <person name="Yan M."/>
            <person name="Daum C."/>
            <person name="Ng V."/>
            <person name="Clum A."/>
            <person name="Steindorff A."/>
            <person name="Ohm R.A."/>
            <person name="Martin F."/>
            <person name="Silar P."/>
            <person name="Natvig D.O."/>
            <person name="Lalanne C."/>
            <person name="Gautier V."/>
            <person name="Ament-Velasquez S.L."/>
            <person name="Kruys A."/>
            <person name="Hutchinson M.I."/>
            <person name="Powell A.J."/>
            <person name="Barry K."/>
            <person name="Miller A.N."/>
            <person name="Grigoriev I.V."/>
            <person name="Debuchy R."/>
            <person name="Gladieux P."/>
            <person name="Hiltunen Thoren M."/>
            <person name="Johannesson H."/>
        </authorList>
    </citation>
    <scope>NUCLEOTIDE SEQUENCE</scope>
    <source>
        <strain evidence="3">CBS 560.94</strain>
    </source>
</reference>
<proteinExistence type="predicted"/>
<evidence type="ECO:0000313" key="3">
    <source>
        <dbReference type="EMBL" id="KAK3356203.1"/>
    </source>
</evidence>
<keyword evidence="2" id="KW-0732">Signal</keyword>
<evidence type="ECO:0000313" key="4">
    <source>
        <dbReference type="Proteomes" id="UP001278500"/>
    </source>
</evidence>
<reference evidence="3" key="2">
    <citation type="submission" date="2023-06" db="EMBL/GenBank/DDBJ databases">
        <authorList>
            <consortium name="Lawrence Berkeley National Laboratory"/>
            <person name="Haridas S."/>
            <person name="Hensen N."/>
            <person name="Bonometti L."/>
            <person name="Westerberg I."/>
            <person name="Brannstrom I.O."/>
            <person name="Guillou S."/>
            <person name="Cros-Aarteil S."/>
            <person name="Calhoun S."/>
            <person name="Kuo A."/>
            <person name="Mondo S."/>
            <person name="Pangilinan J."/>
            <person name="Riley R."/>
            <person name="Labutti K."/>
            <person name="Andreopoulos B."/>
            <person name="Lipzen A."/>
            <person name="Chen C."/>
            <person name="Yanf M."/>
            <person name="Daum C."/>
            <person name="Ng V."/>
            <person name="Clum A."/>
            <person name="Steindorff A."/>
            <person name="Ohm R."/>
            <person name="Martin F."/>
            <person name="Silar P."/>
            <person name="Natvig D."/>
            <person name="Lalanne C."/>
            <person name="Gautier V."/>
            <person name="Ament-Velasquez S.L."/>
            <person name="Kruys A."/>
            <person name="Hutchinson M.I."/>
            <person name="Powell A.J."/>
            <person name="Barry K."/>
            <person name="Miller A.N."/>
            <person name="Grigoriev I.V."/>
            <person name="Debuchy R."/>
            <person name="Gladieux P."/>
            <person name="Thoren M.H."/>
            <person name="Johannesson H."/>
        </authorList>
    </citation>
    <scope>NUCLEOTIDE SEQUENCE</scope>
    <source>
        <strain evidence="3">CBS 560.94</strain>
    </source>
</reference>
<dbReference type="EMBL" id="JAUEPP010000001">
    <property type="protein sequence ID" value="KAK3356203.1"/>
    <property type="molecule type" value="Genomic_DNA"/>
</dbReference>
<dbReference type="GeneID" id="87868460"/>
<name>A0AAE0JRM2_9PEZI</name>
<feature type="region of interest" description="Disordered" evidence="1">
    <location>
        <begin position="43"/>
        <end position="98"/>
    </location>
</feature>
<feature type="chain" id="PRO_5042240346" evidence="2">
    <location>
        <begin position="45"/>
        <end position="98"/>
    </location>
</feature>
<evidence type="ECO:0000256" key="2">
    <source>
        <dbReference type="SAM" id="SignalP"/>
    </source>
</evidence>
<dbReference type="AlphaFoldDB" id="A0AAE0JRM2"/>
<sequence>MRTSPPHTQAHHSHPVFCVSAMRCCEVLLLLLLLLLLLAPQERGSPSEGGVELQHPNLPGPSFTGLFPHFPSSGSSDPQSAPGPIHSRSPTFGQVLVH</sequence>
<gene>
    <name evidence="3" type="ORF">B0H65DRAFT_70817</name>
</gene>
<organism evidence="3 4">
    <name type="scientific">Neurospora tetraspora</name>
    <dbReference type="NCBI Taxonomy" id="94610"/>
    <lineage>
        <taxon>Eukaryota</taxon>
        <taxon>Fungi</taxon>
        <taxon>Dikarya</taxon>
        <taxon>Ascomycota</taxon>
        <taxon>Pezizomycotina</taxon>
        <taxon>Sordariomycetes</taxon>
        <taxon>Sordariomycetidae</taxon>
        <taxon>Sordariales</taxon>
        <taxon>Sordariaceae</taxon>
        <taxon>Neurospora</taxon>
    </lineage>
</organism>
<evidence type="ECO:0000256" key="1">
    <source>
        <dbReference type="SAM" id="MobiDB-lite"/>
    </source>
</evidence>
<protein>
    <submittedName>
        <fullName evidence="3">Uncharacterized protein</fullName>
    </submittedName>
</protein>
<accession>A0AAE0JRM2</accession>
<comment type="caution">
    <text evidence="3">The sequence shown here is derived from an EMBL/GenBank/DDBJ whole genome shotgun (WGS) entry which is preliminary data.</text>
</comment>
<dbReference type="RefSeq" id="XP_062687580.1">
    <property type="nucleotide sequence ID" value="XM_062831306.1"/>
</dbReference>